<dbReference type="EMBL" id="GBRH01268112">
    <property type="protein sequence ID" value="JAD29783.1"/>
    <property type="molecule type" value="Transcribed_RNA"/>
</dbReference>
<protein>
    <submittedName>
        <fullName evidence="1">Uncharacterized protein</fullName>
    </submittedName>
</protein>
<proteinExistence type="predicted"/>
<organism evidence="1">
    <name type="scientific">Arundo donax</name>
    <name type="common">Giant reed</name>
    <name type="synonym">Donax arundinaceus</name>
    <dbReference type="NCBI Taxonomy" id="35708"/>
    <lineage>
        <taxon>Eukaryota</taxon>
        <taxon>Viridiplantae</taxon>
        <taxon>Streptophyta</taxon>
        <taxon>Embryophyta</taxon>
        <taxon>Tracheophyta</taxon>
        <taxon>Spermatophyta</taxon>
        <taxon>Magnoliopsida</taxon>
        <taxon>Liliopsida</taxon>
        <taxon>Poales</taxon>
        <taxon>Poaceae</taxon>
        <taxon>PACMAD clade</taxon>
        <taxon>Arundinoideae</taxon>
        <taxon>Arundineae</taxon>
        <taxon>Arundo</taxon>
    </lineage>
</organism>
<evidence type="ECO:0000313" key="1">
    <source>
        <dbReference type="EMBL" id="JAD29783.1"/>
    </source>
</evidence>
<reference evidence="1" key="2">
    <citation type="journal article" date="2015" name="Data Brief">
        <title>Shoot transcriptome of the giant reed, Arundo donax.</title>
        <authorList>
            <person name="Barrero R.A."/>
            <person name="Guerrero F.D."/>
            <person name="Moolhuijzen P."/>
            <person name="Goolsby J.A."/>
            <person name="Tidwell J."/>
            <person name="Bellgard S.E."/>
            <person name="Bellgard M.I."/>
        </authorList>
    </citation>
    <scope>NUCLEOTIDE SEQUENCE</scope>
    <source>
        <tissue evidence="1">Shoot tissue taken approximately 20 cm above the soil surface</tissue>
    </source>
</reference>
<accession>A0A0A8YWJ1</accession>
<sequence>MGLKSLVACVGGCWVVLAKLLAVWN</sequence>
<reference evidence="1" key="1">
    <citation type="submission" date="2014-09" db="EMBL/GenBank/DDBJ databases">
        <authorList>
            <person name="Magalhaes I.L.F."/>
            <person name="Oliveira U."/>
            <person name="Santos F.R."/>
            <person name="Vidigal T.H.D.A."/>
            <person name="Brescovit A.D."/>
            <person name="Santos A.J."/>
        </authorList>
    </citation>
    <scope>NUCLEOTIDE SEQUENCE</scope>
    <source>
        <tissue evidence="1">Shoot tissue taken approximately 20 cm above the soil surface</tissue>
    </source>
</reference>
<dbReference type="AlphaFoldDB" id="A0A0A8YWJ1"/>
<name>A0A0A8YWJ1_ARUDO</name>